<sequence>MLRDGKNKSVWQETSMSVSKPAEILEKYDVLIVGAGITGLTTAVRLLEMGKTCLLTEANRVGFGTTSGTSAHLNTVLDTPYTQIIKQHGVEKARRVLESTREAIRVVEGNVARYHIECDLERCHGIMYAQNEKEKDELTRIRDAIKELGIPCEEIEGNPLSVPSLYAIQFQEQGRFHPTKYLKGLLKAVLDRGGHILEQTLVQHVTEKDGARVIKTADGRMFVADNVVYATHTPPGIQQMSFRLSPYRSYIQVWELVENYVFPDEVVYDMQEPFHYFRQVVENGKTYLMVGGQDHKTAHHQNEQYNFLELEAFVRGTLPAKQKRYEWSSQYYESQDSLPFIGQFPGPGHDNEYIATGFGGNGMIFGSLSGVLIADLIVNKSSTYSDLYSPARVGPLSSIPDLLLENLDVVKHFIQDRFTWEKVEGMVELACGEGKIVKYEGERVGVYKDEEGHITAVDPVCRHAACVVKWNNTEHSWDCPCHGARYAPDGSLLNGPSVAPLKRWEFDQEASAQATDDTSSARRDMNE</sequence>
<dbReference type="RefSeq" id="WP_380900825.1">
    <property type="nucleotide sequence ID" value="NZ_JBHUEG010000007.1"/>
</dbReference>
<keyword evidence="9" id="KW-1185">Reference proteome</keyword>
<evidence type="ECO:0000259" key="7">
    <source>
        <dbReference type="PROSITE" id="PS51296"/>
    </source>
</evidence>
<dbReference type="InterPro" id="IPR038010">
    <property type="entry name" value="YhfW_C"/>
</dbReference>
<dbReference type="SUPFAM" id="SSF51905">
    <property type="entry name" value="FAD/NAD(P)-binding domain"/>
    <property type="match status" value="1"/>
</dbReference>
<dbReference type="SUPFAM" id="SSF50022">
    <property type="entry name" value="ISP domain"/>
    <property type="match status" value="1"/>
</dbReference>
<keyword evidence="4" id="KW-0411">Iron-sulfur</keyword>
<name>A0ABW5KD64_9SPHI</name>
<keyword evidence="2" id="KW-0479">Metal-binding</keyword>
<evidence type="ECO:0000256" key="3">
    <source>
        <dbReference type="ARBA" id="ARBA00023004"/>
    </source>
</evidence>
<proteinExistence type="predicted"/>
<dbReference type="PANTHER" id="PTHR13847">
    <property type="entry name" value="SARCOSINE DEHYDROGENASE-RELATED"/>
    <property type="match status" value="1"/>
</dbReference>
<dbReference type="InterPro" id="IPR005805">
    <property type="entry name" value="Rieske_Fe-S_prot_C"/>
</dbReference>
<reference evidence="9" key="1">
    <citation type="journal article" date="2019" name="Int. J. Syst. Evol. Microbiol.">
        <title>The Global Catalogue of Microorganisms (GCM) 10K type strain sequencing project: providing services to taxonomists for standard genome sequencing and annotation.</title>
        <authorList>
            <consortium name="The Broad Institute Genomics Platform"/>
            <consortium name="The Broad Institute Genome Sequencing Center for Infectious Disease"/>
            <person name="Wu L."/>
            <person name="Ma J."/>
        </authorList>
    </citation>
    <scope>NUCLEOTIDE SEQUENCE [LARGE SCALE GENOMIC DNA]</scope>
    <source>
        <strain evidence="9">KCTC 42662</strain>
    </source>
</reference>
<organism evidence="8 9">
    <name type="scientific">Sphingobacterium suaedae</name>
    <dbReference type="NCBI Taxonomy" id="1686402"/>
    <lineage>
        <taxon>Bacteria</taxon>
        <taxon>Pseudomonadati</taxon>
        <taxon>Bacteroidota</taxon>
        <taxon>Sphingobacteriia</taxon>
        <taxon>Sphingobacteriales</taxon>
        <taxon>Sphingobacteriaceae</taxon>
        <taxon>Sphingobacterium</taxon>
    </lineage>
</organism>
<dbReference type="PROSITE" id="PS51296">
    <property type="entry name" value="RIESKE"/>
    <property type="match status" value="1"/>
</dbReference>
<dbReference type="Gene3D" id="3.30.9.10">
    <property type="entry name" value="D-Amino Acid Oxidase, subunit A, domain 2"/>
    <property type="match status" value="1"/>
</dbReference>
<dbReference type="InterPro" id="IPR017941">
    <property type="entry name" value="Rieske_2Fe-2S"/>
</dbReference>
<feature type="domain" description="Rieske" evidence="7">
    <location>
        <begin position="421"/>
        <end position="515"/>
    </location>
</feature>
<evidence type="ECO:0000256" key="2">
    <source>
        <dbReference type="ARBA" id="ARBA00022723"/>
    </source>
</evidence>
<dbReference type="Pfam" id="PF00355">
    <property type="entry name" value="Rieske"/>
    <property type="match status" value="1"/>
</dbReference>
<dbReference type="PRINTS" id="PR00162">
    <property type="entry name" value="RIESKE"/>
</dbReference>
<dbReference type="Gene3D" id="2.102.10.10">
    <property type="entry name" value="Rieske [2Fe-2S] iron-sulphur domain"/>
    <property type="match status" value="1"/>
</dbReference>
<evidence type="ECO:0000256" key="1">
    <source>
        <dbReference type="ARBA" id="ARBA00022714"/>
    </source>
</evidence>
<evidence type="ECO:0000256" key="5">
    <source>
        <dbReference type="ARBA" id="ARBA00023157"/>
    </source>
</evidence>
<dbReference type="Pfam" id="PF01266">
    <property type="entry name" value="DAO"/>
    <property type="match status" value="1"/>
</dbReference>
<evidence type="ECO:0000256" key="4">
    <source>
        <dbReference type="ARBA" id="ARBA00023014"/>
    </source>
</evidence>
<dbReference type="InterPro" id="IPR006076">
    <property type="entry name" value="FAD-dep_OxRdtase"/>
</dbReference>
<dbReference type="CDD" id="cd03477">
    <property type="entry name" value="Rieske_YhfW_C"/>
    <property type="match status" value="1"/>
</dbReference>
<dbReference type="EMBL" id="JBHULR010000003">
    <property type="protein sequence ID" value="MFD2546739.1"/>
    <property type="molecule type" value="Genomic_DNA"/>
</dbReference>
<keyword evidence="3" id="KW-0408">Iron</keyword>
<dbReference type="PANTHER" id="PTHR13847:SF281">
    <property type="entry name" value="FAD DEPENDENT OXIDOREDUCTASE DOMAIN-CONTAINING PROTEIN"/>
    <property type="match status" value="1"/>
</dbReference>
<dbReference type="Gene3D" id="3.50.50.60">
    <property type="entry name" value="FAD/NAD(P)-binding domain"/>
    <property type="match status" value="1"/>
</dbReference>
<evidence type="ECO:0000256" key="6">
    <source>
        <dbReference type="SAM" id="MobiDB-lite"/>
    </source>
</evidence>
<evidence type="ECO:0000313" key="9">
    <source>
        <dbReference type="Proteomes" id="UP001597545"/>
    </source>
</evidence>
<comment type="caution">
    <text evidence="8">The sequence shown here is derived from an EMBL/GenBank/DDBJ whole genome shotgun (WGS) entry which is preliminary data.</text>
</comment>
<keyword evidence="1" id="KW-0001">2Fe-2S</keyword>
<feature type="region of interest" description="Disordered" evidence="6">
    <location>
        <begin position="507"/>
        <end position="527"/>
    </location>
</feature>
<evidence type="ECO:0000313" key="8">
    <source>
        <dbReference type="EMBL" id="MFD2546739.1"/>
    </source>
</evidence>
<protein>
    <submittedName>
        <fullName evidence="8">FAD-dependent oxidoreductase</fullName>
    </submittedName>
</protein>
<gene>
    <name evidence="8" type="ORF">ACFSR5_03660</name>
</gene>
<keyword evidence="5" id="KW-1015">Disulfide bond</keyword>
<dbReference type="InterPro" id="IPR036922">
    <property type="entry name" value="Rieske_2Fe-2S_sf"/>
</dbReference>
<dbReference type="Proteomes" id="UP001597545">
    <property type="component" value="Unassembled WGS sequence"/>
</dbReference>
<dbReference type="InterPro" id="IPR036188">
    <property type="entry name" value="FAD/NAD-bd_sf"/>
</dbReference>
<accession>A0ABW5KD64</accession>